<sequence>LPWAEWCYNTSWHSAIKMTPFEAVYGRSPPSLLDYIARTSKVDVVDALLQSQTELISQLQSNIRRAQLRMCNQANAYRTDVEFQVDD</sequence>
<dbReference type="PANTHER" id="PTHR45835">
    <property type="entry name" value="YALI0A06105P"/>
    <property type="match status" value="1"/>
</dbReference>
<dbReference type="PANTHER" id="PTHR45835:SF99">
    <property type="entry name" value="CHROMO DOMAIN-CONTAINING PROTEIN-RELATED"/>
    <property type="match status" value="1"/>
</dbReference>
<dbReference type="Gene3D" id="3.30.420.10">
    <property type="entry name" value="Ribonuclease H-like superfamily/Ribonuclease H"/>
    <property type="match status" value="1"/>
</dbReference>
<dbReference type="InterPro" id="IPR036397">
    <property type="entry name" value="RNaseH_sf"/>
</dbReference>
<dbReference type="EMBL" id="BKCJ011290462">
    <property type="protein sequence ID" value="GFD16014.1"/>
    <property type="molecule type" value="Genomic_DNA"/>
</dbReference>
<dbReference type="GO" id="GO:0003676">
    <property type="term" value="F:nucleic acid binding"/>
    <property type="evidence" value="ECO:0007669"/>
    <property type="project" value="InterPro"/>
</dbReference>
<protein>
    <submittedName>
        <fullName evidence="1">Retrotransposable element Tf2</fullName>
    </submittedName>
</protein>
<evidence type="ECO:0000313" key="1">
    <source>
        <dbReference type="EMBL" id="GFD16014.1"/>
    </source>
</evidence>
<dbReference type="AlphaFoldDB" id="A0A699U8C6"/>
<reference evidence="1" key="1">
    <citation type="journal article" date="2019" name="Sci. Rep.">
        <title>Draft genome of Tanacetum cinerariifolium, the natural source of mosquito coil.</title>
        <authorList>
            <person name="Yamashiro T."/>
            <person name="Shiraishi A."/>
            <person name="Satake H."/>
            <person name="Nakayama K."/>
        </authorList>
    </citation>
    <scope>NUCLEOTIDE SEQUENCE</scope>
</reference>
<name>A0A699U8C6_TANCI</name>
<gene>
    <name evidence="1" type="ORF">Tci_887983</name>
</gene>
<feature type="non-terminal residue" evidence="1">
    <location>
        <position position="1"/>
    </location>
</feature>
<comment type="caution">
    <text evidence="1">The sequence shown here is derived from an EMBL/GenBank/DDBJ whole genome shotgun (WGS) entry which is preliminary data.</text>
</comment>
<accession>A0A699U8C6</accession>
<organism evidence="1">
    <name type="scientific">Tanacetum cinerariifolium</name>
    <name type="common">Dalmatian daisy</name>
    <name type="synonym">Chrysanthemum cinerariifolium</name>
    <dbReference type="NCBI Taxonomy" id="118510"/>
    <lineage>
        <taxon>Eukaryota</taxon>
        <taxon>Viridiplantae</taxon>
        <taxon>Streptophyta</taxon>
        <taxon>Embryophyta</taxon>
        <taxon>Tracheophyta</taxon>
        <taxon>Spermatophyta</taxon>
        <taxon>Magnoliopsida</taxon>
        <taxon>eudicotyledons</taxon>
        <taxon>Gunneridae</taxon>
        <taxon>Pentapetalae</taxon>
        <taxon>asterids</taxon>
        <taxon>campanulids</taxon>
        <taxon>Asterales</taxon>
        <taxon>Asteraceae</taxon>
        <taxon>Asteroideae</taxon>
        <taxon>Anthemideae</taxon>
        <taxon>Anthemidinae</taxon>
        <taxon>Tanacetum</taxon>
    </lineage>
</organism>
<proteinExistence type="predicted"/>